<name>A0ACC7P905_9PSED</name>
<protein>
    <submittedName>
        <fullName evidence="1">Sulfonate ABC transporter substrate-binding protein</fullName>
    </submittedName>
</protein>
<proteinExistence type="predicted"/>
<keyword evidence="2" id="KW-1185">Reference proteome</keyword>
<evidence type="ECO:0000313" key="2">
    <source>
        <dbReference type="Proteomes" id="UP001637618"/>
    </source>
</evidence>
<gene>
    <name evidence="1" type="ORF">OOJ96_05055</name>
</gene>
<accession>A0ACC7P905</accession>
<comment type="caution">
    <text evidence="1">The sequence shown here is derived from an EMBL/GenBank/DDBJ whole genome shotgun (WGS) entry which is preliminary data.</text>
</comment>
<evidence type="ECO:0000313" key="1">
    <source>
        <dbReference type="EMBL" id="MFO2476773.1"/>
    </source>
</evidence>
<dbReference type="Proteomes" id="UP001637618">
    <property type="component" value="Unassembled WGS sequence"/>
</dbReference>
<sequence length="322" mass="34817">MRTVILRRGLVALFAAAVSFGVIVQAQAAETLRIGYQKYGTLVLLKAKGTLEKRLADQDVQVKWTEFPGGPQLLEGLNVGSIDFGVTGETPPVFAQAAGADLLYVAYEPPAPTSEAILVPKDSPIKSVQDLKGKKVVLNKGSNVHYLLVRALEDAGLKYGDVQTVFLPPADARAAFERGSVDAWVIWDPYQAAAEQQLQARTLRDGTGIADNHQFYLATRPYAQKHPEVIKALVEEVRAVGDWAKANPQEVTAQVAPLLGLPVDVTLTSMKRQGLGALYLTPQVIAAQQKIADSFHQLKLIPKPLSIKDVIWTPPASVANAQ</sequence>
<reference evidence="1" key="1">
    <citation type="submission" date="2022-11" db="EMBL/GenBank/DDBJ databases">
        <title>Draft genome sequences of strains of Pseudomonas imrae sp. nov.</title>
        <authorList>
            <person name="Salva Serra F."/>
            <person name="Nimje P."/>
            <person name="Moore E.R.B."/>
            <person name="Marathe N.P."/>
        </authorList>
    </citation>
    <scope>NUCLEOTIDE SEQUENCE</scope>
    <source>
        <strain evidence="1">15FMM2</strain>
    </source>
</reference>
<dbReference type="EMBL" id="JAPEQY010000003">
    <property type="protein sequence ID" value="MFO2476773.1"/>
    <property type="molecule type" value="Genomic_DNA"/>
</dbReference>
<organism evidence="1 2">
    <name type="scientific">Pseudomonas imrae</name>
    <dbReference type="NCBI Taxonomy" id="2992837"/>
    <lineage>
        <taxon>Bacteria</taxon>
        <taxon>Pseudomonadati</taxon>
        <taxon>Pseudomonadota</taxon>
        <taxon>Gammaproteobacteria</taxon>
        <taxon>Pseudomonadales</taxon>
        <taxon>Pseudomonadaceae</taxon>
        <taxon>Pseudomonas</taxon>
    </lineage>
</organism>